<dbReference type="EMBL" id="CM043017">
    <property type="protein sequence ID" value="KAI4464281.1"/>
    <property type="molecule type" value="Genomic_DNA"/>
</dbReference>
<sequence>MNVSSRSRLILALATGSNSCSTNSSKSDVCSSSYCIRNEAKGDEDIDLATPESAELAGTTCSSCLSEVMTEKKNENEVNSTRLKMPKVKESSKYVKKYNEEQLQEALEAVRNGKPLRAVSRKYNIPRATLQFRKSDKFVKPSFGPRPILSTEEEGILVKWIAESSKKGFPRRQEDIQASVKEFLDTVPRKNPFPDNCSQEGWYKAFLRRHPELIIRTAEGVTSASANVAENDIRKWFSEIRTYLDSKGYLNILDDATRVFNGDETCFSLCPKNTKVLAPRGSRNVYEVEQGSTKSTITVMFTFSAVGLTTHPIVIFPGKRLRGDIQASVPAAFKPIKTGWRKGGLEWRRSNPSDVLTKEKFCPILDKVIDKYSKEGNIRSGFRACGLYPFDENAIDYSKCLGHNKSDSVKEIDKNNSQSRTLTFEKFRDIVGKDHITKFKEMSAAPLNTEEGTDKNVNILDANNNQDAKQYFLKETANEECVEFRINDTVARNEIQDITSIKINAHNVEEYPRENIVPVLPNVAENLTDFNRKTVPGLTRFSNEQKPNRVQLALRGRNNNNKKRNEKTEKIHHPPVWTCEECAVKDKPVNVIYPLPHMYVIKDLITDFEQFYKNYTRIKPYLIRNKVDEKLDRSIPQSIRDRAKLDMLYECILCGCCTHSCPAYWWNGDRYLGPAALLHAYRWVIDSRDEGTQERLDDLRDKFSVYRCHSIMNCAVCCPKVKRFI</sequence>
<protein>
    <submittedName>
        <fullName evidence="1">Succinate dehydrogenase iron-sulfur protein</fullName>
    </submittedName>
</protein>
<keyword evidence="2" id="KW-1185">Reference proteome</keyword>
<accession>A0ACB9TBU9</accession>
<organism evidence="1 2">
    <name type="scientific">Holotrichia oblita</name>
    <name type="common">Chafer beetle</name>
    <dbReference type="NCBI Taxonomy" id="644536"/>
    <lineage>
        <taxon>Eukaryota</taxon>
        <taxon>Metazoa</taxon>
        <taxon>Ecdysozoa</taxon>
        <taxon>Arthropoda</taxon>
        <taxon>Hexapoda</taxon>
        <taxon>Insecta</taxon>
        <taxon>Pterygota</taxon>
        <taxon>Neoptera</taxon>
        <taxon>Endopterygota</taxon>
        <taxon>Coleoptera</taxon>
        <taxon>Polyphaga</taxon>
        <taxon>Scarabaeiformia</taxon>
        <taxon>Scarabaeidae</taxon>
        <taxon>Melolonthinae</taxon>
        <taxon>Holotrichia</taxon>
    </lineage>
</organism>
<dbReference type="Proteomes" id="UP001056778">
    <property type="component" value="Chromosome 3"/>
</dbReference>
<gene>
    <name evidence="1" type="ORF">MML48_3g00011234</name>
</gene>
<evidence type="ECO:0000313" key="2">
    <source>
        <dbReference type="Proteomes" id="UP001056778"/>
    </source>
</evidence>
<comment type="caution">
    <text evidence="1">The sequence shown here is derived from an EMBL/GenBank/DDBJ whole genome shotgun (WGS) entry which is preliminary data.</text>
</comment>
<evidence type="ECO:0000313" key="1">
    <source>
        <dbReference type="EMBL" id="KAI4464281.1"/>
    </source>
</evidence>
<proteinExistence type="predicted"/>
<name>A0ACB9TBU9_HOLOL</name>
<reference evidence="1" key="1">
    <citation type="submission" date="2022-04" db="EMBL/GenBank/DDBJ databases">
        <title>Chromosome-scale genome assembly of Holotrichia oblita Faldermann.</title>
        <authorList>
            <person name="Rongchong L."/>
        </authorList>
    </citation>
    <scope>NUCLEOTIDE SEQUENCE</scope>
    <source>
        <strain evidence="1">81SQS9</strain>
    </source>
</reference>